<keyword evidence="2" id="KW-1185">Reference proteome</keyword>
<evidence type="ECO:0000313" key="2">
    <source>
        <dbReference type="Proteomes" id="UP000237105"/>
    </source>
</evidence>
<proteinExistence type="predicted"/>
<sequence>DNFSPEPSWRLRVLRNQSWSRDESNGGGGVVIGSRTAAQRAKNRSGGVIFQLRFLWREAAVHDGSTRRWFVGIFWSQQMGASGTTAGGGGSD</sequence>
<dbReference type="AlphaFoldDB" id="A0A2P5DIT7"/>
<dbReference type="EMBL" id="JXTB01000035">
    <property type="protein sequence ID" value="PON73209.1"/>
    <property type="molecule type" value="Genomic_DNA"/>
</dbReference>
<feature type="non-terminal residue" evidence="1">
    <location>
        <position position="1"/>
    </location>
</feature>
<name>A0A2P5DIT7_PARAD</name>
<organism evidence="1 2">
    <name type="scientific">Parasponia andersonii</name>
    <name type="common">Sponia andersonii</name>
    <dbReference type="NCBI Taxonomy" id="3476"/>
    <lineage>
        <taxon>Eukaryota</taxon>
        <taxon>Viridiplantae</taxon>
        <taxon>Streptophyta</taxon>
        <taxon>Embryophyta</taxon>
        <taxon>Tracheophyta</taxon>
        <taxon>Spermatophyta</taxon>
        <taxon>Magnoliopsida</taxon>
        <taxon>eudicotyledons</taxon>
        <taxon>Gunneridae</taxon>
        <taxon>Pentapetalae</taxon>
        <taxon>rosids</taxon>
        <taxon>fabids</taxon>
        <taxon>Rosales</taxon>
        <taxon>Cannabaceae</taxon>
        <taxon>Parasponia</taxon>
    </lineage>
</organism>
<comment type="caution">
    <text evidence="1">The sequence shown here is derived from an EMBL/GenBank/DDBJ whole genome shotgun (WGS) entry which is preliminary data.</text>
</comment>
<gene>
    <name evidence="1" type="ORF">PanWU01x14_060500</name>
</gene>
<protein>
    <submittedName>
        <fullName evidence="1">Uncharacterized protein</fullName>
    </submittedName>
</protein>
<reference evidence="2" key="1">
    <citation type="submission" date="2016-06" db="EMBL/GenBank/DDBJ databases">
        <title>Parallel loss of symbiosis genes in relatives of nitrogen-fixing non-legume Parasponia.</title>
        <authorList>
            <person name="Van Velzen R."/>
            <person name="Holmer R."/>
            <person name="Bu F."/>
            <person name="Rutten L."/>
            <person name="Van Zeijl A."/>
            <person name="Liu W."/>
            <person name="Santuari L."/>
            <person name="Cao Q."/>
            <person name="Sharma T."/>
            <person name="Shen D."/>
            <person name="Roswanjaya Y."/>
            <person name="Wardhani T."/>
            <person name="Kalhor M.S."/>
            <person name="Jansen J."/>
            <person name="Van den Hoogen J."/>
            <person name="Gungor B."/>
            <person name="Hartog M."/>
            <person name="Hontelez J."/>
            <person name="Verver J."/>
            <person name="Yang W.-C."/>
            <person name="Schijlen E."/>
            <person name="Repin R."/>
            <person name="Schilthuizen M."/>
            <person name="Schranz E."/>
            <person name="Heidstra R."/>
            <person name="Miyata K."/>
            <person name="Fedorova E."/>
            <person name="Kohlen W."/>
            <person name="Bisseling T."/>
            <person name="Smit S."/>
            <person name="Geurts R."/>
        </authorList>
    </citation>
    <scope>NUCLEOTIDE SEQUENCE [LARGE SCALE GENOMIC DNA]</scope>
    <source>
        <strain evidence="2">cv. WU1-14</strain>
    </source>
</reference>
<dbReference type="Proteomes" id="UP000237105">
    <property type="component" value="Unassembled WGS sequence"/>
</dbReference>
<evidence type="ECO:0000313" key="1">
    <source>
        <dbReference type="EMBL" id="PON73209.1"/>
    </source>
</evidence>
<accession>A0A2P5DIT7</accession>